<name>A0A843ULM5_COLES</name>
<comment type="caution">
    <text evidence="1">The sequence shown here is derived from an EMBL/GenBank/DDBJ whole genome shotgun (WGS) entry which is preliminary data.</text>
</comment>
<gene>
    <name evidence="1" type="ORF">Taro_013262</name>
</gene>
<dbReference type="AlphaFoldDB" id="A0A843ULM5"/>
<dbReference type="Proteomes" id="UP000652761">
    <property type="component" value="Unassembled WGS sequence"/>
</dbReference>
<evidence type="ECO:0000313" key="2">
    <source>
        <dbReference type="Proteomes" id="UP000652761"/>
    </source>
</evidence>
<reference evidence="1" key="1">
    <citation type="submission" date="2017-07" db="EMBL/GenBank/DDBJ databases">
        <title>Taro Niue Genome Assembly and Annotation.</title>
        <authorList>
            <person name="Atibalentja N."/>
            <person name="Keating K."/>
            <person name="Fields C.J."/>
        </authorList>
    </citation>
    <scope>NUCLEOTIDE SEQUENCE</scope>
    <source>
        <strain evidence="1">Niue_2</strain>
        <tissue evidence="1">Leaf</tissue>
    </source>
</reference>
<proteinExistence type="predicted"/>
<protein>
    <submittedName>
        <fullName evidence="1">Uncharacterized protein</fullName>
    </submittedName>
</protein>
<sequence>MMIDFILTSRMPLEQLMLPTSQRIYCEKNKQAADMAVFRRAMDVGGFHVLEVGLLWRKSKSIERHEGYKDVRQGFCERKVLSSFGTIGFPRSITILRWRDLVTLALLLRRVLSLRRWWSVVPWLLRRLIVGCPTYLALGLGNYTYLFDCLYPFGDRTLWFLGVAKLSVLKHGMDR</sequence>
<organism evidence="1 2">
    <name type="scientific">Colocasia esculenta</name>
    <name type="common">Wild taro</name>
    <name type="synonym">Arum esculentum</name>
    <dbReference type="NCBI Taxonomy" id="4460"/>
    <lineage>
        <taxon>Eukaryota</taxon>
        <taxon>Viridiplantae</taxon>
        <taxon>Streptophyta</taxon>
        <taxon>Embryophyta</taxon>
        <taxon>Tracheophyta</taxon>
        <taxon>Spermatophyta</taxon>
        <taxon>Magnoliopsida</taxon>
        <taxon>Liliopsida</taxon>
        <taxon>Araceae</taxon>
        <taxon>Aroideae</taxon>
        <taxon>Colocasieae</taxon>
        <taxon>Colocasia</taxon>
    </lineage>
</organism>
<evidence type="ECO:0000313" key="1">
    <source>
        <dbReference type="EMBL" id="MQL80809.1"/>
    </source>
</evidence>
<keyword evidence="2" id="KW-1185">Reference proteome</keyword>
<accession>A0A843ULM5</accession>
<dbReference type="EMBL" id="NMUH01000527">
    <property type="protein sequence ID" value="MQL80809.1"/>
    <property type="molecule type" value="Genomic_DNA"/>
</dbReference>